<proteinExistence type="inferred from homology"/>
<gene>
    <name evidence="8" type="primary">LOC115752417</name>
</gene>
<dbReference type="Pfam" id="PF00854">
    <property type="entry name" value="PTR2"/>
    <property type="match status" value="1"/>
</dbReference>
<dbReference type="GeneID" id="115752417"/>
<dbReference type="GO" id="GO:0016020">
    <property type="term" value="C:membrane"/>
    <property type="evidence" value="ECO:0007669"/>
    <property type="project" value="UniProtKB-SubCell"/>
</dbReference>
<accession>A0A8B8QJN9</accession>
<dbReference type="Gene3D" id="1.20.1250.20">
    <property type="entry name" value="MFS general substrate transporter like domains"/>
    <property type="match status" value="1"/>
</dbReference>
<comment type="subcellular location">
    <subcellularLocation>
        <location evidence="1">Membrane</location>
        <topology evidence="1">Multi-pass membrane protein</topology>
    </subcellularLocation>
</comment>
<keyword evidence="3 6" id="KW-0812">Transmembrane</keyword>
<dbReference type="SUPFAM" id="SSF103473">
    <property type="entry name" value="MFS general substrate transporter"/>
    <property type="match status" value="1"/>
</dbReference>
<feature type="transmembrane region" description="Helical" evidence="6">
    <location>
        <begin position="25"/>
        <end position="47"/>
    </location>
</feature>
<evidence type="ECO:0000313" key="8">
    <source>
        <dbReference type="RefSeq" id="XP_030546452.2"/>
    </source>
</evidence>
<evidence type="ECO:0000256" key="5">
    <source>
        <dbReference type="ARBA" id="ARBA00023136"/>
    </source>
</evidence>
<protein>
    <submittedName>
        <fullName evidence="8">Protein NRT1/ PTR FAMILY 2.3-like</fullName>
    </submittedName>
</protein>
<evidence type="ECO:0000256" key="2">
    <source>
        <dbReference type="ARBA" id="ARBA00005982"/>
    </source>
</evidence>
<evidence type="ECO:0000256" key="6">
    <source>
        <dbReference type="SAM" id="Phobius"/>
    </source>
</evidence>
<keyword evidence="5 6" id="KW-0472">Membrane</keyword>
<evidence type="ECO:0000256" key="3">
    <source>
        <dbReference type="ARBA" id="ARBA00022692"/>
    </source>
</evidence>
<reference evidence="8" key="1">
    <citation type="submission" date="2025-08" db="UniProtKB">
        <authorList>
            <consortium name="RefSeq"/>
        </authorList>
    </citation>
    <scope>IDENTIFICATION</scope>
    <source>
        <tissue evidence="8">Leaf</tissue>
    </source>
</reference>
<comment type="similarity">
    <text evidence="2">Belongs to the major facilitator superfamily. Proton-dependent oligopeptide transporter (POT/PTR) (TC 2.A.17) family.</text>
</comment>
<dbReference type="GO" id="GO:0022857">
    <property type="term" value="F:transmembrane transporter activity"/>
    <property type="evidence" value="ECO:0007669"/>
    <property type="project" value="InterPro"/>
</dbReference>
<evidence type="ECO:0000256" key="4">
    <source>
        <dbReference type="ARBA" id="ARBA00022989"/>
    </source>
</evidence>
<dbReference type="KEGG" id="rarg:115752417"/>
<dbReference type="PANTHER" id="PTHR11654">
    <property type="entry name" value="OLIGOPEPTIDE TRANSPORTER-RELATED"/>
    <property type="match status" value="1"/>
</dbReference>
<dbReference type="AlphaFoldDB" id="A0A8B8QJN9"/>
<keyword evidence="7" id="KW-1185">Reference proteome</keyword>
<evidence type="ECO:0000313" key="7">
    <source>
        <dbReference type="Proteomes" id="UP000827889"/>
    </source>
</evidence>
<feature type="transmembrane region" description="Helical" evidence="6">
    <location>
        <begin position="53"/>
        <end position="74"/>
    </location>
</feature>
<dbReference type="Proteomes" id="UP000827889">
    <property type="component" value="Chromosome 3"/>
</dbReference>
<dbReference type="InterPro" id="IPR036259">
    <property type="entry name" value="MFS_trans_sf"/>
</dbReference>
<sequence>MSGTRLTMVTLGANQFQTQQDQSTFINWILGFQFGSLIVGSTVIVYIEDSVSWGLGFWLCVAVNVIGLAIFLLGSRFYRHGKPRGSPFLTLARVVFASIRKRKITVTSDDADNYYYGQDRNSEAKVVLVQPRKNLRFFNREALKTEGDAKSDGSEAKSRRLCTVGEVQDLKTPISVLPLWLTAIFLATPMAAQSSLTILQALATDRHLGP</sequence>
<keyword evidence="4 6" id="KW-1133">Transmembrane helix</keyword>
<evidence type="ECO:0000256" key="1">
    <source>
        <dbReference type="ARBA" id="ARBA00004141"/>
    </source>
</evidence>
<name>A0A8B8QJN9_9MYRT</name>
<organism evidence="7 8">
    <name type="scientific">Rhodamnia argentea</name>
    <dbReference type="NCBI Taxonomy" id="178133"/>
    <lineage>
        <taxon>Eukaryota</taxon>
        <taxon>Viridiplantae</taxon>
        <taxon>Streptophyta</taxon>
        <taxon>Embryophyta</taxon>
        <taxon>Tracheophyta</taxon>
        <taxon>Spermatophyta</taxon>
        <taxon>Magnoliopsida</taxon>
        <taxon>eudicotyledons</taxon>
        <taxon>Gunneridae</taxon>
        <taxon>Pentapetalae</taxon>
        <taxon>rosids</taxon>
        <taxon>malvids</taxon>
        <taxon>Myrtales</taxon>
        <taxon>Myrtaceae</taxon>
        <taxon>Myrtoideae</taxon>
        <taxon>Myrteae</taxon>
        <taxon>Australasian group</taxon>
        <taxon>Rhodamnia</taxon>
    </lineage>
</organism>
<dbReference type="InterPro" id="IPR000109">
    <property type="entry name" value="POT_fam"/>
</dbReference>
<dbReference type="RefSeq" id="XP_030546452.2">
    <property type="nucleotide sequence ID" value="XM_030690592.2"/>
</dbReference>